<accession>A0A0E9VGP5</accession>
<dbReference type="EMBL" id="GBXM01031288">
    <property type="protein sequence ID" value="JAH77289.1"/>
    <property type="molecule type" value="Transcribed_RNA"/>
</dbReference>
<reference evidence="1" key="1">
    <citation type="submission" date="2014-11" db="EMBL/GenBank/DDBJ databases">
        <authorList>
            <person name="Amaro Gonzalez C."/>
        </authorList>
    </citation>
    <scope>NUCLEOTIDE SEQUENCE</scope>
</reference>
<organism evidence="1">
    <name type="scientific">Anguilla anguilla</name>
    <name type="common">European freshwater eel</name>
    <name type="synonym">Muraena anguilla</name>
    <dbReference type="NCBI Taxonomy" id="7936"/>
    <lineage>
        <taxon>Eukaryota</taxon>
        <taxon>Metazoa</taxon>
        <taxon>Chordata</taxon>
        <taxon>Craniata</taxon>
        <taxon>Vertebrata</taxon>
        <taxon>Euteleostomi</taxon>
        <taxon>Actinopterygii</taxon>
        <taxon>Neopterygii</taxon>
        <taxon>Teleostei</taxon>
        <taxon>Anguilliformes</taxon>
        <taxon>Anguillidae</taxon>
        <taxon>Anguilla</taxon>
    </lineage>
</organism>
<proteinExistence type="predicted"/>
<name>A0A0E9VGP5_ANGAN</name>
<reference evidence="1" key="2">
    <citation type="journal article" date="2015" name="Fish Shellfish Immunol.">
        <title>Early steps in the European eel (Anguilla anguilla)-Vibrio vulnificus interaction in the gills: Role of the RtxA13 toxin.</title>
        <authorList>
            <person name="Callol A."/>
            <person name="Pajuelo D."/>
            <person name="Ebbesson L."/>
            <person name="Teles M."/>
            <person name="MacKenzie S."/>
            <person name="Amaro C."/>
        </authorList>
    </citation>
    <scope>NUCLEOTIDE SEQUENCE</scope>
</reference>
<protein>
    <submittedName>
        <fullName evidence="1">Uncharacterized protein</fullName>
    </submittedName>
</protein>
<evidence type="ECO:0000313" key="1">
    <source>
        <dbReference type="EMBL" id="JAH77289.1"/>
    </source>
</evidence>
<dbReference type="AlphaFoldDB" id="A0A0E9VGP5"/>
<sequence>MGGTRRQSGFEFSTVVLVVMCLISLK</sequence>